<evidence type="ECO:0000259" key="2">
    <source>
        <dbReference type="Pfam" id="PF13501"/>
    </source>
</evidence>
<gene>
    <name evidence="3" type="ORF">SAMN07250955_1162</name>
</gene>
<dbReference type="InterPro" id="IPR038162">
    <property type="entry name" value="SoxY_sf"/>
</dbReference>
<dbReference type="Proteomes" id="UP000197065">
    <property type="component" value="Unassembled WGS sequence"/>
</dbReference>
<dbReference type="Pfam" id="PF08770">
    <property type="entry name" value="SoxZ"/>
    <property type="match status" value="1"/>
</dbReference>
<evidence type="ECO:0000313" key="4">
    <source>
        <dbReference type="Proteomes" id="UP000197065"/>
    </source>
</evidence>
<name>A0A212RW46_9PROT</name>
<feature type="domain" description="Ig-like SoxY" evidence="2">
    <location>
        <begin position="39"/>
        <end position="148"/>
    </location>
</feature>
<keyword evidence="4" id="KW-1185">Reference proteome</keyword>
<dbReference type="InterPro" id="IPR013783">
    <property type="entry name" value="Ig-like_fold"/>
</dbReference>
<dbReference type="SUPFAM" id="SSF81296">
    <property type="entry name" value="E set domains"/>
    <property type="match status" value="1"/>
</dbReference>
<evidence type="ECO:0000313" key="3">
    <source>
        <dbReference type="EMBL" id="SNB76952.1"/>
    </source>
</evidence>
<dbReference type="NCBIfam" id="TIGR04557">
    <property type="entry name" value="fuse_rel_SoxYZ"/>
    <property type="match status" value="1"/>
</dbReference>
<organism evidence="3 4">
    <name type="scientific">Arboricoccus pini</name>
    <dbReference type="NCBI Taxonomy" id="1963835"/>
    <lineage>
        <taxon>Bacteria</taxon>
        <taxon>Pseudomonadati</taxon>
        <taxon>Pseudomonadota</taxon>
        <taxon>Alphaproteobacteria</taxon>
        <taxon>Geminicoccales</taxon>
        <taxon>Geminicoccaceae</taxon>
        <taxon>Arboricoccus</taxon>
    </lineage>
</organism>
<dbReference type="InterPro" id="IPR014756">
    <property type="entry name" value="Ig_E-set"/>
</dbReference>
<dbReference type="EMBL" id="FYEH01000016">
    <property type="protein sequence ID" value="SNB76952.1"/>
    <property type="molecule type" value="Genomic_DNA"/>
</dbReference>
<dbReference type="InterPro" id="IPR014880">
    <property type="entry name" value="SoxZ_dom"/>
</dbReference>
<dbReference type="Gene3D" id="2.60.40.2470">
    <property type="entry name" value="SoxY domain"/>
    <property type="match status" value="1"/>
</dbReference>
<dbReference type="Pfam" id="PF13501">
    <property type="entry name" value="SoxY"/>
    <property type="match status" value="1"/>
</dbReference>
<feature type="domain" description="Sulphur oxidation protein SoxZ" evidence="1">
    <location>
        <begin position="175"/>
        <end position="263"/>
    </location>
</feature>
<dbReference type="Gene3D" id="2.60.40.10">
    <property type="entry name" value="Immunoglobulins"/>
    <property type="match status" value="1"/>
</dbReference>
<accession>A0A212RW46</accession>
<dbReference type="AlphaFoldDB" id="A0A212RW46"/>
<reference evidence="3 4" key="1">
    <citation type="submission" date="2017-06" db="EMBL/GenBank/DDBJ databases">
        <authorList>
            <person name="Kim H.J."/>
            <person name="Triplett B.A."/>
        </authorList>
    </citation>
    <scope>NUCLEOTIDE SEQUENCE [LARGE SCALE GENOMIC DNA]</scope>
    <source>
        <strain evidence="3 4">B29T1</strain>
    </source>
</reference>
<evidence type="ECO:0000259" key="1">
    <source>
        <dbReference type="Pfam" id="PF08770"/>
    </source>
</evidence>
<protein>
    <submittedName>
        <fullName evidence="3">Sulfur-oxidizing protein SoxY</fullName>
    </submittedName>
</protein>
<dbReference type="InterPro" id="IPR032711">
    <property type="entry name" value="SoxY"/>
</dbReference>
<sequence length="270" mass="29385">MQRRQALALSAMGLVAVTRRARGEDAPEGSGAWDDVRTTLFDNRPSQANEAIVSLDAPARALDASVVPMTIKLGQPAAEQDRVRTIWLVIDENPAPVAGIFHLHEVSFGASIQTRVRVNSYTRVHAIAETSDGRLFVSERFVKAAGGCSAPAMKDPAEVEARRGRMKLKELGTFAAGQPNTVQLLISHPQYTGMQIDQLSRNWIPPDYLRRINLAYDGAPVMEIDGDISIAEDPSLTFVFIPPRPGTLTVEATDNKSRTYKGSFPMGSAT</sequence>
<dbReference type="InterPro" id="IPR030831">
    <property type="entry name" value="Fuse-rel_SoxYZ"/>
</dbReference>
<dbReference type="RefSeq" id="WP_165769665.1">
    <property type="nucleotide sequence ID" value="NZ_FYEH01000016.1"/>
</dbReference>
<proteinExistence type="predicted"/>